<dbReference type="PANTHER" id="PTHR11567">
    <property type="entry name" value="ACID PHOSPHATASE-RELATED"/>
    <property type="match status" value="1"/>
</dbReference>
<gene>
    <name evidence="2" type="ORF">Anas_03736</name>
</gene>
<dbReference type="PANTHER" id="PTHR11567:SF25">
    <property type="entry name" value="PROTEIN FRA10AC1"/>
    <property type="match status" value="1"/>
</dbReference>
<dbReference type="OrthoDB" id="197967at2759"/>
<dbReference type="InterPro" id="IPR050645">
    <property type="entry name" value="Histidine_acid_phosphatase"/>
</dbReference>
<name>A0A5N5TM74_9CRUS</name>
<reference evidence="2 3" key="1">
    <citation type="journal article" date="2019" name="PLoS Biol.">
        <title>Sex chromosomes control vertical transmission of feminizing Wolbachia symbionts in an isopod.</title>
        <authorList>
            <person name="Becking T."/>
            <person name="Chebbi M.A."/>
            <person name="Giraud I."/>
            <person name="Moumen B."/>
            <person name="Laverre T."/>
            <person name="Caubet Y."/>
            <person name="Peccoud J."/>
            <person name="Gilbert C."/>
            <person name="Cordaux R."/>
        </authorList>
    </citation>
    <scope>NUCLEOTIDE SEQUENCE [LARGE SCALE GENOMIC DNA]</scope>
    <source>
        <strain evidence="2">ANa2</strain>
        <tissue evidence="2">Whole body excluding digestive tract and cuticle</tissue>
    </source>
</reference>
<proteinExistence type="predicted"/>
<dbReference type="InterPro" id="IPR019129">
    <property type="entry name" value="Folate-sensitive_fs_Fra10Ac1"/>
</dbReference>
<organism evidence="2 3">
    <name type="scientific">Armadillidium nasatum</name>
    <dbReference type="NCBI Taxonomy" id="96803"/>
    <lineage>
        <taxon>Eukaryota</taxon>
        <taxon>Metazoa</taxon>
        <taxon>Ecdysozoa</taxon>
        <taxon>Arthropoda</taxon>
        <taxon>Crustacea</taxon>
        <taxon>Multicrustacea</taxon>
        <taxon>Malacostraca</taxon>
        <taxon>Eumalacostraca</taxon>
        <taxon>Peracarida</taxon>
        <taxon>Isopoda</taxon>
        <taxon>Oniscidea</taxon>
        <taxon>Crinocheta</taxon>
        <taxon>Armadillidiidae</taxon>
        <taxon>Armadillidium</taxon>
    </lineage>
</organism>
<keyword evidence="3" id="KW-1185">Reference proteome</keyword>
<dbReference type="Proteomes" id="UP000326759">
    <property type="component" value="Unassembled WGS sequence"/>
</dbReference>
<sequence length="290" mass="34356">MSDKKRKADSIQGGVGVLESASASGRCYKYGMEEYRKYFNSFNAFDRHKILINQYLLYHPGSVSLLKRDTTRDKRDIDILRENHRFIWEENAVIESWGKKIAKKYYDKLFKEYCICDLSRYKTGQVGMRWRTEAEVIDGKGQFTCGEKHCPEKENLRTWEMNFGYIEEGVKKKCPCQAHFMTLLSKFTVHQWLCHDCSYKINYKHKRKEIKKLKKQKSIEKTTHKRVKTNDDVENVSDEDSNAGDEKVEVTSTTVATEDIWKEPAKVEEKDREEEFEEYLQDLFLLILIY</sequence>
<protein>
    <submittedName>
        <fullName evidence="2">Protein FRA10AC1-like protein</fullName>
    </submittedName>
</protein>
<feature type="region of interest" description="Disordered" evidence="1">
    <location>
        <begin position="221"/>
        <end position="252"/>
    </location>
</feature>
<evidence type="ECO:0000313" key="3">
    <source>
        <dbReference type="Proteomes" id="UP000326759"/>
    </source>
</evidence>
<dbReference type="AlphaFoldDB" id="A0A5N5TM74"/>
<feature type="compositionally biased region" description="Acidic residues" evidence="1">
    <location>
        <begin position="232"/>
        <end position="243"/>
    </location>
</feature>
<comment type="caution">
    <text evidence="2">The sequence shown here is derived from an EMBL/GenBank/DDBJ whole genome shotgun (WGS) entry which is preliminary data.</text>
</comment>
<evidence type="ECO:0000313" key="2">
    <source>
        <dbReference type="EMBL" id="KAB7507277.1"/>
    </source>
</evidence>
<dbReference type="Pfam" id="PF09725">
    <property type="entry name" value="Fra10Ac1"/>
    <property type="match status" value="1"/>
</dbReference>
<accession>A0A5N5TM74</accession>
<dbReference type="GO" id="GO:0016791">
    <property type="term" value="F:phosphatase activity"/>
    <property type="evidence" value="ECO:0007669"/>
    <property type="project" value="TreeGrafter"/>
</dbReference>
<evidence type="ECO:0000256" key="1">
    <source>
        <dbReference type="SAM" id="MobiDB-lite"/>
    </source>
</evidence>
<dbReference type="EMBL" id="SEYY01000428">
    <property type="protein sequence ID" value="KAB7507277.1"/>
    <property type="molecule type" value="Genomic_DNA"/>
</dbReference>